<name>A0ABT8TIH1_9GAMM</name>
<dbReference type="Proteomes" id="UP001168380">
    <property type="component" value="Unassembled WGS sequence"/>
</dbReference>
<feature type="transmembrane region" description="Helical" evidence="1">
    <location>
        <begin position="6"/>
        <end position="23"/>
    </location>
</feature>
<keyword evidence="3" id="KW-1185">Reference proteome</keyword>
<dbReference type="EMBL" id="JAULRT010000062">
    <property type="protein sequence ID" value="MDO3383883.1"/>
    <property type="molecule type" value="Genomic_DNA"/>
</dbReference>
<feature type="transmembrane region" description="Helical" evidence="1">
    <location>
        <begin position="82"/>
        <end position="103"/>
    </location>
</feature>
<dbReference type="RefSeq" id="WP_302714979.1">
    <property type="nucleotide sequence ID" value="NZ_JAULRT010000062.1"/>
</dbReference>
<keyword evidence="1" id="KW-1133">Transmembrane helix</keyword>
<evidence type="ECO:0008006" key="4">
    <source>
        <dbReference type="Google" id="ProtNLM"/>
    </source>
</evidence>
<proteinExistence type="predicted"/>
<comment type="caution">
    <text evidence="2">The sequence shown here is derived from an EMBL/GenBank/DDBJ whole genome shotgun (WGS) entry which is preliminary data.</text>
</comment>
<evidence type="ECO:0000313" key="3">
    <source>
        <dbReference type="Proteomes" id="UP001168380"/>
    </source>
</evidence>
<protein>
    <recommendedName>
        <fullName evidence="4">MFS transporter</fullName>
    </recommendedName>
</protein>
<reference evidence="2" key="1">
    <citation type="submission" date="2023-07" db="EMBL/GenBank/DDBJ databases">
        <title>Gilvimarinus algae sp. nov., isolated from the surface of Kelp.</title>
        <authorList>
            <person name="Sun Y.Y."/>
            <person name="Gong Y."/>
            <person name="Du Z.J."/>
        </authorList>
    </citation>
    <scope>NUCLEOTIDE SEQUENCE</scope>
    <source>
        <strain evidence="2">SDUM040014</strain>
    </source>
</reference>
<evidence type="ECO:0000256" key="1">
    <source>
        <dbReference type="SAM" id="Phobius"/>
    </source>
</evidence>
<keyword evidence="1" id="KW-0812">Transmembrane</keyword>
<organism evidence="2 3">
    <name type="scientific">Gilvimarinus algae</name>
    <dbReference type="NCBI Taxonomy" id="3058037"/>
    <lineage>
        <taxon>Bacteria</taxon>
        <taxon>Pseudomonadati</taxon>
        <taxon>Pseudomonadota</taxon>
        <taxon>Gammaproteobacteria</taxon>
        <taxon>Cellvibrionales</taxon>
        <taxon>Cellvibrionaceae</taxon>
        <taxon>Gilvimarinus</taxon>
    </lineage>
</organism>
<evidence type="ECO:0000313" key="2">
    <source>
        <dbReference type="EMBL" id="MDO3383883.1"/>
    </source>
</evidence>
<feature type="transmembrane region" description="Helical" evidence="1">
    <location>
        <begin position="35"/>
        <end position="54"/>
    </location>
</feature>
<keyword evidence="1" id="KW-0472">Membrane</keyword>
<accession>A0ABT8TIH1</accession>
<gene>
    <name evidence="2" type="ORF">QWI16_17000</name>
</gene>
<sequence>MDKQLIAWSVYLAGGVLLGLFGWRITRGLSRYWRHFLLVSYAVLVFTPFSLNLADKPDAYAPALFIAVLNTLFQGAEAGLDAAVTLALIWVVALVISLVYLLLTGRRKRPPEPPAGEAPAVD</sequence>